<evidence type="ECO:0000313" key="2">
    <source>
        <dbReference type="Proteomes" id="UP000032534"/>
    </source>
</evidence>
<protein>
    <submittedName>
        <fullName evidence="1">Uncharacterized protein</fullName>
    </submittedName>
</protein>
<proteinExistence type="predicted"/>
<evidence type="ECO:0000313" key="1">
    <source>
        <dbReference type="EMBL" id="KJD45702.1"/>
    </source>
</evidence>
<gene>
    <name evidence="1" type="ORF">QD47_10220</name>
</gene>
<dbReference type="RefSeq" id="WP_044646035.1">
    <property type="nucleotide sequence ID" value="NZ_JTHP01000016.1"/>
</dbReference>
<accession>A0A0D7X6S4</accession>
<keyword evidence="2" id="KW-1185">Reference proteome</keyword>
<dbReference type="EMBL" id="JTHP01000016">
    <property type="protein sequence ID" value="KJD45702.1"/>
    <property type="molecule type" value="Genomic_DNA"/>
</dbReference>
<dbReference type="PATRIC" id="fig|159743.3.peg.2276"/>
<name>A0A0D7X6S4_9BACL</name>
<organism evidence="1 2">
    <name type="scientific">Paenibacillus terrae</name>
    <dbReference type="NCBI Taxonomy" id="159743"/>
    <lineage>
        <taxon>Bacteria</taxon>
        <taxon>Bacillati</taxon>
        <taxon>Bacillota</taxon>
        <taxon>Bacilli</taxon>
        <taxon>Bacillales</taxon>
        <taxon>Paenibacillaceae</taxon>
        <taxon>Paenibacillus</taxon>
    </lineage>
</organism>
<sequence>MLNQGNILLYDSHFLYHLKHSVPVQVYDGNVHIQIGIIARFNEHFVEMEDTLYNRQRFTFISRPGF</sequence>
<reference evidence="1 2" key="1">
    <citation type="submission" date="2014-11" db="EMBL/GenBank/DDBJ databases">
        <title>Draft Genome Sequences of Paenibacillus polymyxa NRRL B-30509 and Paenibacillus terrae NRRL B-30644, Strains from a Poultry Environment that Produce Tridecaptin A and Paenicidins.</title>
        <authorList>
            <person name="van Belkum M.J."/>
            <person name="Lohans C.T."/>
            <person name="Vederas J.C."/>
        </authorList>
    </citation>
    <scope>NUCLEOTIDE SEQUENCE [LARGE SCALE GENOMIC DNA]</scope>
    <source>
        <strain evidence="1 2">NRRL B-30644</strain>
    </source>
</reference>
<comment type="caution">
    <text evidence="1">The sequence shown here is derived from an EMBL/GenBank/DDBJ whole genome shotgun (WGS) entry which is preliminary data.</text>
</comment>
<dbReference type="AlphaFoldDB" id="A0A0D7X6S4"/>
<dbReference type="Proteomes" id="UP000032534">
    <property type="component" value="Unassembled WGS sequence"/>
</dbReference>
<dbReference type="OrthoDB" id="2626448at2"/>